<reference evidence="1 2" key="1">
    <citation type="submission" date="2009-01" db="EMBL/GenBank/DDBJ databases">
        <authorList>
            <person name="Fulton L."/>
            <person name="Clifton S."/>
            <person name="Fulton B."/>
            <person name="Xu J."/>
            <person name="Minx P."/>
            <person name="Pepin K.H."/>
            <person name="Johnson M."/>
            <person name="Bhonagiri V."/>
            <person name="Nash W.E."/>
            <person name="Mardis E.R."/>
            <person name="Wilson R.K."/>
        </authorList>
    </citation>
    <scope>NUCLEOTIDE SEQUENCE [LARGE SCALE GENOMIC DNA]</scope>
    <source>
        <strain evidence="2">DSM 10507 / JCM 14656 / S5a33</strain>
    </source>
</reference>
<evidence type="ECO:0000313" key="2">
    <source>
        <dbReference type="Proteomes" id="UP000003100"/>
    </source>
</evidence>
<keyword evidence="2" id="KW-1185">Reference proteome</keyword>
<protein>
    <submittedName>
        <fullName evidence="1">Uncharacterized protein</fullName>
    </submittedName>
</protein>
<comment type="caution">
    <text evidence="1">The sequence shown here is derived from an EMBL/GenBank/DDBJ whole genome shotgun (WGS) entry which is preliminary data.</text>
</comment>
<reference evidence="1 2" key="2">
    <citation type="submission" date="2009-02" db="EMBL/GenBank/DDBJ databases">
        <title>Draft genome sequence of Blautia hydrogenotrophica DSM 10507 (Ruminococcus hydrogenotrophicus DSM 10507).</title>
        <authorList>
            <person name="Sudarsanam P."/>
            <person name="Ley R."/>
            <person name="Guruge J."/>
            <person name="Turnbaugh P.J."/>
            <person name="Mahowald M."/>
            <person name="Liep D."/>
            <person name="Gordon J."/>
        </authorList>
    </citation>
    <scope>NUCLEOTIDE SEQUENCE [LARGE SCALE GENOMIC DNA]</scope>
    <source>
        <strain evidence="2">DSM 10507 / JCM 14656 / S5a33</strain>
    </source>
</reference>
<gene>
    <name evidence="1" type="ORF">RUMHYD_02871</name>
</gene>
<dbReference type="Proteomes" id="UP000003100">
    <property type="component" value="Unassembled WGS sequence"/>
</dbReference>
<organism evidence="1 2">
    <name type="scientific">Blautia hydrogenotrophica (strain DSM 10507 / JCM 14656 / S5a33)</name>
    <name type="common">Ruminococcus hydrogenotrophicus</name>
    <dbReference type="NCBI Taxonomy" id="476272"/>
    <lineage>
        <taxon>Bacteria</taxon>
        <taxon>Bacillati</taxon>
        <taxon>Bacillota</taxon>
        <taxon>Clostridia</taxon>
        <taxon>Lachnospirales</taxon>
        <taxon>Lachnospiraceae</taxon>
        <taxon>Blautia</taxon>
    </lineage>
</organism>
<evidence type="ECO:0000313" key="1">
    <source>
        <dbReference type="EMBL" id="EEG48240.1"/>
    </source>
</evidence>
<sequence>MAEIYKRVAIGELQEKTSLEESDQIALEDAEGTKKATLNTLKTFLEKDTGWVTLTPDGNYEVVYGHQPQVRKRGNVVELSGGVRNTKNNIGGSTTEVRIGITLPEEYRPSKMVICPGYTNVDKVFQIHVNVDGTVTVSRAFSSNSGGYEAIQANTAIFLHAIYFTD</sequence>
<dbReference type="PATRIC" id="fig|476272.21.peg.1005"/>
<name>C0CPS0_BLAHS</name>
<dbReference type="GeneID" id="86822559"/>
<proteinExistence type="predicted"/>
<dbReference type="HOGENOM" id="CLU_1599532_0_0_9"/>
<dbReference type="RefSeq" id="WP_005950594.1">
    <property type="nucleotide sequence ID" value="NZ_CP136423.1"/>
</dbReference>
<accession>C0CPS0</accession>
<dbReference type="EMBL" id="ACBZ01000158">
    <property type="protein sequence ID" value="EEG48240.1"/>
    <property type="molecule type" value="Genomic_DNA"/>
</dbReference>
<dbReference type="AlphaFoldDB" id="C0CPS0"/>